<dbReference type="SUPFAM" id="SSF48576">
    <property type="entry name" value="Terpenoid synthases"/>
    <property type="match status" value="1"/>
</dbReference>
<name>A0A1V0SB40_9VIRU</name>
<accession>A0A1V0SB40</accession>
<dbReference type="InterPro" id="IPR008949">
    <property type="entry name" value="Isoprenoid_synthase_dom_sf"/>
</dbReference>
<reference evidence="1" key="1">
    <citation type="journal article" date="2017" name="Science">
        <title>Giant viruses with an expanded complement of translation system components.</title>
        <authorList>
            <person name="Schulz F."/>
            <person name="Yutin N."/>
            <person name="Ivanova N.N."/>
            <person name="Ortega D.R."/>
            <person name="Lee T.K."/>
            <person name="Vierheilig J."/>
            <person name="Daims H."/>
            <person name="Horn M."/>
            <person name="Wagner M."/>
            <person name="Jensen G.J."/>
            <person name="Kyrpides N.C."/>
            <person name="Koonin E.V."/>
            <person name="Woyke T."/>
        </authorList>
    </citation>
    <scope>NUCLEOTIDE SEQUENCE</scope>
    <source>
        <strain evidence="1">CTV1</strain>
    </source>
</reference>
<evidence type="ECO:0000313" key="1">
    <source>
        <dbReference type="EMBL" id="ARF08878.1"/>
    </source>
</evidence>
<dbReference type="Gene3D" id="1.10.600.10">
    <property type="entry name" value="Farnesyl Diphosphate Synthase"/>
    <property type="match status" value="1"/>
</dbReference>
<proteinExistence type="predicted"/>
<dbReference type="EMBL" id="KY684083">
    <property type="protein sequence ID" value="ARF08878.1"/>
    <property type="molecule type" value="Genomic_DNA"/>
</dbReference>
<protein>
    <submittedName>
        <fullName evidence="1">Uncharacterized protein</fullName>
    </submittedName>
</protein>
<gene>
    <name evidence="1" type="ORF">Catovirus_1_928</name>
</gene>
<organism evidence="1">
    <name type="scientific">Catovirus CTV1</name>
    <dbReference type="NCBI Taxonomy" id="1977631"/>
    <lineage>
        <taxon>Viruses</taxon>
        <taxon>Varidnaviria</taxon>
        <taxon>Bamfordvirae</taxon>
        <taxon>Nucleocytoviricota</taxon>
        <taxon>Megaviricetes</taxon>
        <taxon>Imitervirales</taxon>
        <taxon>Mimiviridae</taxon>
        <taxon>Klosneuvirinae</taxon>
        <taxon>Catovirus</taxon>
    </lineage>
</organism>
<sequence length="323" mass="37198">MSRISRYQDSMNKFIKNKSCITSLEGNIRLLINNVMDSADNMIPIMLLTVLNSQSKKNGYSFHGYFMACGIEMTMAIAKISDNKNYYKNKYTAQNVNKITNRLSTLINICLSQNIECVQNTLTKEKSIKIFHNTSRMLNNKLFDVLDDDMIEYSENIKKTDLLKFTFEKIKSPKTLITHIKQANKENLNTFITRKYGSVCQLAIIIGWFLGGGDDKNMVTLEKIGINLGYLIKICYDFENLERDLEYAKETSNNYVINYGIQESFELFIENKLQMVEGCMMLDIYTNTVKEVLDVIESKVDEFINNTAPDLKSHYTISTTSKN</sequence>